<dbReference type="PANTHER" id="PTHR30532">
    <property type="entry name" value="IRON III DICITRATE-BINDING PERIPLASMIC PROTEIN"/>
    <property type="match status" value="1"/>
</dbReference>
<dbReference type="EMBL" id="JAPWIE010000004">
    <property type="protein sequence ID" value="MCZ4551595.1"/>
    <property type="molecule type" value="Genomic_DNA"/>
</dbReference>
<protein>
    <submittedName>
        <fullName evidence="7">ABC transporter substrate-binding protein</fullName>
    </submittedName>
</protein>
<comment type="subcellular location">
    <subcellularLocation>
        <location evidence="1">Cell envelope</location>
    </subcellularLocation>
</comment>
<evidence type="ECO:0000256" key="1">
    <source>
        <dbReference type="ARBA" id="ARBA00004196"/>
    </source>
</evidence>
<dbReference type="Proteomes" id="UP001067235">
    <property type="component" value="Unassembled WGS sequence"/>
</dbReference>
<evidence type="ECO:0000256" key="2">
    <source>
        <dbReference type="ARBA" id="ARBA00008814"/>
    </source>
</evidence>
<dbReference type="SUPFAM" id="SSF53807">
    <property type="entry name" value="Helical backbone' metal receptor"/>
    <property type="match status" value="1"/>
</dbReference>
<keyword evidence="3" id="KW-0813">Transport</keyword>
<evidence type="ECO:0000256" key="4">
    <source>
        <dbReference type="ARBA" id="ARBA00022729"/>
    </source>
</evidence>
<reference evidence="7" key="1">
    <citation type="submission" date="2022-12" db="EMBL/GenBank/DDBJ databases">
        <authorList>
            <person name="Krivoruchko A.V."/>
            <person name="Elkin A."/>
        </authorList>
    </citation>
    <scope>NUCLEOTIDE SEQUENCE</scope>
    <source>
        <strain evidence="7">IEGM 1388</strain>
    </source>
</reference>
<dbReference type="Pfam" id="PF01497">
    <property type="entry name" value="Peripla_BP_2"/>
    <property type="match status" value="1"/>
</dbReference>
<dbReference type="PROSITE" id="PS51257">
    <property type="entry name" value="PROKAR_LIPOPROTEIN"/>
    <property type="match status" value="1"/>
</dbReference>
<comment type="similarity">
    <text evidence="2">Belongs to the bacterial solute-binding protein 8 family.</text>
</comment>
<name>A0ABT4MX49_GORRU</name>
<evidence type="ECO:0000256" key="3">
    <source>
        <dbReference type="ARBA" id="ARBA00022448"/>
    </source>
</evidence>
<feature type="domain" description="Fe/B12 periplasmic-binding" evidence="6">
    <location>
        <begin position="62"/>
        <end position="330"/>
    </location>
</feature>
<evidence type="ECO:0000256" key="5">
    <source>
        <dbReference type="SAM" id="SignalP"/>
    </source>
</evidence>
<dbReference type="PROSITE" id="PS50983">
    <property type="entry name" value="FE_B12_PBP"/>
    <property type="match status" value="1"/>
</dbReference>
<sequence length="331" mass="35386">MIKRDESMRARSNRLTALLALFAALTLTVTACSSPEEDSGNGAPIQVNTPMGPVTINGVPKNIVTIGTQWTDVALAFGVTPVAYLDNVELLTKAPTPWVGDRLETSEAIDPSRDVASQVAAVDPDLIVSTDFGDQTETFAKLSKLAPTIPSITGKQVDPWEEMVVFMGTVLREPEKAQQIIDGVNSKIDGIKQANPGLAGKSFALAWILTNDQIQVFGDPADGAAEVFTSMGMTMAPELQKIFERDGQPRFPISTENVPELQSDMMILAANSPALNEKMKTLPGYSALTSVKKNAVAELSVAEVSAINQPSPLSLPFVLEKMTPAFENAAK</sequence>
<dbReference type="PANTHER" id="PTHR30532:SF24">
    <property type="entry name" value="FERRIC ENTEROBACTIN-BINDING PERIPLASMIC PROTEIN FEPB"/>
    <property type="match status" value="1"/>
</dbReference>
<accession>A0ABT4MX49</accession>
<dbReference type="InterPro" id="IPR002491">
    <property type="entry name" value="ABC_transptr_periplasmic_BD"/>
</dbReference>
<dbReference type="InterPro" id="IPR051313">
    <property type="entry name" value="Bact_iron-sidero_bind"/>
</dbReference>
<evidence type="ECO:0000259" key="6">
    <source>
        <dbReference type="PROSITE" id="PS50983"/>
    </source>
</evidence>
<comment type="caution">
    <text evidence="7">The sequence shown here is derived from an EMBL/GenBank/DDBJ whole genome shotgun (WGS) entry which is preliminary data.</text>
</comment>
<gene>
    <name evidence="7" type="ORF">O4213_16505</name>
</gene>
<feature type="signal peptide" evidence="5">
    <location>
        <begin position="1"/>
        <end position="31"/>
    </location>
</feature>
<keyword evidence="4 5" id="KW-0732">Signal</keyword>
<dbReference type="RefSeq" id="WP_301572455.1">
    <property type="nucleotide sequence ID" value="NZ_JAPWIE010000004.1"/>
</dbReference>
<feature type="chain" id="PRO_5045760713" evidence="5">
    <location>
        <begin position="32"/>
        <end position="331"/>
    </location>
</feature>
<dbReference type="Gene3D" id="3.40.50.1980">
    <property type="entry name" value="Nitrogenase molybdenum iron protein domain"/>
    <property type="match status" value="2"/>
</dbReference>
<proteinExistence type="inferred from homology"/>
<evidence type="ECO:0000313" key="8">
    <source>
        <dbReference type="Proteomes" id="UP001067235"/>
    </source>
</evidence>
<keyword evidence="8" id="KW-1185">Reference proteome</keyword>
<evidence type="ECO:0000313" key="7">
    <source>
        <dbReference type="EMBL" id="MCZ4551595.1"/>
    </source>
</evidence>
<organism evidence="7 8">
    <name type="scientific">Gordonia rubripertincta</name>
    <name type="common">Rhodococcus corallinus</name>
    <dbReference type="NCBI Taxonomy" id="36822"/>
    <lineage>
        <taxon>Bacteria</taxon>
        <taxon>Bacillati</taxon>
        <taxon>Actinomycetota</taxon>
        <taxon>Actinomycetes</taxon>
        <taxon>Mycobacteriales</taxon>
        <taxon>Gordoniaceae</taxon>
        <taxon>Gordonia</taxon>
    </lineage>
</organism>